<evidence type="ECO:0000313" key="1">
    <source>
        <dbReference type="EMBL" id="JAD91771.1"/>
    </source>
</evidence>
<sequence length="76" mass="8593">MRWTMGVVMHMSPQEYISILRLQTHLQTLLSNLQTVYMGKQQPDLLLGPASVTNQKIQYSQTPCQARCAGVSRTIT</sequence>
<protein>
    <submittedName>
        <fullName evidence="1">Uncharacterized protein</fullName>
    </submittedName>
</protein>
<reference evidence="1" key="2">
    <citation type="journal article" date="2015" name="Data Brief">
        <title>Shoot transcriptome of the giant reed, Arundo donax.</title>
        <authorList>
            <person name="Barrero R.A."/>
            <person name="Guerrero F.D."/>
            <person name="Moolhuijzen P."/>
            <person name="Goolsby J.A."/>
            <person name="Tidwell J."/>
            <person name="Bellgard S.E."/>
            <person name="Bellgard M.I."/>
        </authorList>
    </citation>
    <scope>NUCLEOTIDE SEQUENCE</scope>
    <source>
        <tissue evidence="1">Shoot tissue taken approximately 20 cm above the soil surface</tissue>
    </source>
</reference>
<proteinExistence type="predicted"/>
<accession>A0A0A9DVC7</accession>
<organism evidence="1">
    <name type="scientific">Arundo donax</name>
    <name type="common">Giant reed</name>
    <name type="synonym">Donax arundinaceus</name>
    <dbReference type="NCBI Taxonomy" id="35708"/>
    <lineage>
        <taxon>Eukaryota</taxon>
        <taxon>Viridiplantae</taxon>
        <taxon>Streptophyta</taxon>
        <taxon>Embryophyta</taxon>
        <taxon>Tracheophyta</taxon>
        <taxon>Spermatophyta</taxon>
        <taxon>Magnoliopsida</taxon>
        <taxon>Liliopsida</taxon>
        <taxon>Poales</taxon>
        <taxon>Poaceae</taxon>
        <taxon>PACMAD clade</taxon>
        <taxon>Arundinoideae</taxon>
        <taxon>Arundineae</taxon>
        <taxon>Arundo</taxon>
    </lineage>
</organism>
<dbReference type="EMBL" id="GBRH01206124">
    <property type="protein sequence ID" value="JAD91771.1"/>
    <property type="molecule type" value="Transcribed_RNA"/>
</dbReference>
<dbReference type="AlphaFoldDB" id="A0A0A9DVC7"/>
<reference evidence="1" key="1">
    <citation type="submission" date="2014-09" db="EMBL/GenBank/DDBJ databases">
        <authorList>
            <person name="Magalhaes I.L.F."/>
            <person name="Oliveira U."/>
            <person name="Santos F.R."/>
            <person name="Vidigal T.H.D.A."/>
            <person name="Brescovit A.D."/>
            <person name="Santos A.J."/>
        </authorList>
    </citation>
    <scope>NUCLEOTIDE SEQUENCE</scope>
    <source>
        <tissue evidence="1">Shoot tissue taken approximately 20 cm above the soil surface</tissue>
    </source>
</reference>
<name>A0A0A9DVC7_ARUDO</name>